<dbReference type="PANTHER" id="PTHR21237">
    <property type="entry name" value="GRPE PROTEIN"/>
    <property type="match status" value="1"/>
</dbReference>
<evidence type="ECO:0000256" key="10">
    <source>
        <dbReference type="HAMAP-Rule" id="MF_01151"/>
    </source>
</evidence>
<evidence type="ECO:0000256" key="12">
    <source>
        <dbReference type="RuleBase" id="RU004478"/>
    </source>
</evidence>
<dbReference type="CDD" id="cd00446">
    <property type="entry name" value="GrpE"/>
    <property type="match status" value="1"/>
</dbReference>
<evidence type="ECO:0000256" key="8">
    <source>
        <dbReference type="ARBA" id="ARBA00072274"/>
    </source>
</evidence>
<evidence type="ECO:0000313" key="15">
    <source>
        <dbReference type="Proteomes" id="UP000478417"/>
    </source>
</evidence>
<gene>
    <name evidence="10" type="primary">grpE</name>
    <name evidence="14" type="ORF">G0Q06_07010</name>
</gene>
<comment type="caution">
    <text evidence="14">The sequence shown here is derived from an EMBL/GenBank/DDBJ whole genome shotgun (WGS) entry which is preliminary data.</text>
</comment>
<name>A0A6B2M1G6_9BACT</name>
<evidence type="ECO:0000256" key="5">
    <source>
        <dbReference type="ARBA" id="ARBA00023016"/>
    </source>
</evidence>
<dbReference type="SUPFAM" id="SSF58014">
    <property type="entry name" value="Coiled-coil domain of nucleotide exchange factor GrpE"/>
    <property type="match status" value="1"/>
</dbReference>
<organism evidence="14 15">
    <name type="scientific">Oceanipulchritudo coccoides</name>
    <dbReference type="NCBI Taxonomy" id="2706888"/>
    <lineage>
        <taxon>Bacteria</taxon>
        <taxon>Pseudomonadati</taxon>
        <taxon>Verrucomicrobiota</taxon>
        <taxon>Opitutia</taxon>
        <taxon>Puniceicoccales</taxon>
        <taxon>Oceanipulchritudinaceae</taxon>
        <taxon>Oceanipulchritudo</taxon>
    </lineage>
</organism>
<sequence length="210" mass="23511">MSKNSDNPENQNPEEQSEEVKTPEEASQEQEQAVHSTEPDAEISGLLKKLDEATAEISEQKERYLRTVADLENYRKRAVREKDEARRQANCGLMEDLLPILDNFRLGLKSAESHEGGAVFAEGFRMILGQMESTLRQNGLEEINPEKGPFDPNFHEAVAHVPHDEVADGEIIEVHRIGYKLHERLLRPASVLISSGPAEVAAETSEAEEK</sequence>
<dbReference type="InterPro" id="IPR009012">
    <property type="entry name" value="GrpE_head"/>
</dbReference>
<evidence type="ECO:0000256" key="13">
    <source>
        <dbReference type="SAM" id="MobiDB-lite"/>
    </source>
</evidence>
<evidence type="ECO:0000256" key="4">
    <source>
        <dbReference type="ARBA" id="ARBA00022490"/>
    </source>
</evidence>
<evidence type="ECO:0000313" key="14">
    <source>
        <dbReference type="EMBL" id="NDV62192.1"/>
    </source>
</evidence>
<keyword evidence="5 10" id="KW-0346">Stress response</keyword>
<accession>A0A6B2M1G6</accession>
<dbReference type="RefSeq" id="WP_163963877.1">
    <property type="nucleotide sequence ID" value="NZ_JAAGNX010000002.1"/>
</dbReference>
<dbReference type="PROSITE" id="PS01071">
    <property type="entry name" value="GRPE"/>
    <property type="match status" value="1"/>
</dbReference>
<dbReference type="GO" id="GO:0051082">
    <property type="term" value="F:unfolded protein binding"/>
    <property type="evidence" value="ECO:0007669"/>
    <property type="project" value="TreeGrafter"/>
</dbReference>
<comment type="similarity">
    <text evidence="2 10 12">Belongs to the GrpE family.</text>
</comment>
<dbReference type="InterPro" id="IPR013805">
    <property type="entry name" value="GrpE_CC"/>
</dbReference>
<dbReference type="GO" id="GO:0006457">
    <property type="term" value="P:protein folding"/>
    <property type="evidence" value="ECO:0007669"/>
    <property type="project" value="InterPro"/>
</dbReference>
<dbReference type="GO" id="GO:0000774">
    <property type="term" value="F:adenyl-nucleotide exchange factor activity"/>
    <property type="evidence" value="ECO:0007669"/>
    <property type="project" value="InterPro"/>
</dbReference>
<feature type="compositionally biased region" description="Low complexity" evidence="13">
    <location>
        <begin position="1"/>
        <end position="14"/>
    </location>
</feature>
<evidence type="ECO:0000256" key="7">
    <source>
        <dbReference type="ARBA" id="ARBA00053401"/>
    </source>
</evidence>
<evidence type="ECO:0000256" key="3">
    <source>
        <dbReference type="ARBA" id="ARBA00011738"/>
    </source>
</evidence>
<dbReference type="SUPFAM" id="SSF51064">
    <property type="entry name" value="Head domain of nucleotide exchange factor GrpE"/>
    <property type="match status" value="1"/>
</dbReference>
<keyword evidence="15" id="KW-1185">Reference proteome</keyword>
<dbReference type="Gene3D" id="3.90.20.20">
    <property type="match status" value="1"/>
</dbReference>
<proteinExistence type="inferred from homology"/>
<reference evidence="14 15" key="1">
    <citation type="submission" date="2020-02" db="EMBL/GenBank/DDBJ databases">
        <title>Albibacoteraceae fam. nov., the first described family within the subdivision 4 Verrucomicrobia.</title>
        <authorList>
            <person name="Xi F."/>
        </authorList>
    </citation>
    <scope>NUCLEOTIDE SEQUENCE [LARGE SCALE GENOMIC DNA]</scope>
    <source>
        <strain evidence="14 15">CK1056</strain>
    </source>
</reference>
<dbReference type="GO" id="GO:0051087">
    <property type="term" value="F:protein-folding chaperone binding"/>
    <property type="evidence" value="ECO:0007669"/>
    <property type="project" value="InterPro"/>
</dbReference>
<keyword evidence="4 10" id="KW-0963">Cytoplasm</keyword>
<dbReference type="GO" id="GO:0042803">
    <property type="term" value="F:protein homodimerization activity"/>
    <property type="evidence" value="ECO:0007669"/>
    <property type="project" value="InterPro"/>
</dbReference>
<feature type="region of interest" description="Disordered" evidence="13">
    <location>
        <begin position="1"/>
        <end position="47"/>
    </location>
</feature>
<evidence type="ECO:0000256" key="9">
    <source>
        <dbReference type="ARBA" id="ARBA00076414"/>
    </source>
</evidence>
<dbReference type="PANTHER" id="PTHR21237:SF23">
    <property type="entry name" value="GRPE PROTEIN HOMOLOG, MITOCHONDRIAL"/>
    <property type="match status" value="1"/>
</dbReference>
<protein>
    <recommendedName>
        <fullName evidence="8 10">Protein GrpE</fullName>
    </recommendedName>
    <alternativeName>
        <fullName evidence="9 10">HSP-70 cofactor</fullName>
    </alternativeName>
</protein>
<evidence type="ECO:0000256" key="1">
    <source>
        <dbReference type="ARBA" id="ARBA00004496"/>
    </source>
</evidence>
<comment type="subcellular location">
    <subcellularLocation>
        <location evidence="1 10">Cytoplasm</location>
    </subcellularLocation>
</comment>
<dbReference type="PRINTS" id="PR00773">
    <property type="entry name" value="GRPEPROTEIN"/>
</dbReference>
<dbReference type="GO" id="GO:0005737">
    <property type="term" value="C:cytoplasm"/>
    <property type="evidence" value="ECO:0007669"/>
    <property type="project" value="UniProtKB-SubCell"/>
</dbReference>
<dbReference type="EMBL" id="JAAGNX010000002">
    <property type="protein sequence ID" value="NDV62192.1"/>
    <property type="molecule type" value="Genomic_DNA"/>
</dbReference>
<dbReference type="AlphaFoldDB" id="A0A6B2M1G6"/>
<dbReference type="HAMAP" id="MF_01151">
    <property type="entry name" value="GrpE"/>
    <property type="match status" value="1"/>
</dbReference>
<dbReference type="FunFam" id="2.30.22.10:FF:000001">
    <property type="entry name" value="Protein GrpE"/>
    <property type="match status" value="1"/>
</dbReference>
<keyword evidence="6 10" id="KW-0143">Chaperone</keyword>
<comment type="subunit">
    <text evidence="3 10">Homodimer.</text>
</comment>
<dbReference type="Gene3D" id="2.30.22.10">
    <property type="entry name" value="Head domain of nucleotide exchange factor GrpE"/>
    <property type="match status" value="1"/>
</dbReference>
<dbReference type="Pfam" id="PF01025">
    <property type="entry name" value="GrpE"/>
    <property type="match status" value="1"/>
</dbReference>
<evidence type="ECO:0000256" key="2">
    <source>
        <dbReference type="ARBA" id="ARBA00009054"/>
    </source>
</evidence>
<evidence type="ECO:0000256" key="11">
    <source>
        <dbReference type="RuleBase" id="RU000639"/>
    </source>
</evidence>
<dbReference type="Proteomes" id="UP000478417">
    <property type="component" value="Unassembled WGS sequence"/>
</dbReference>
<dbReference type="InterPro" id="IPR000740">
    <property type="entry name" value="GrpE"/>
</dbReference>
<evidence type="ECO:0000256" key="6">
    <source>
        <dbReference type="ARBA" id="ARBA00023186"/>
    </source>
</evidence>
<comment type="function">
    <text evidence="7 10 11">Participates actively in the response to hyperosmotic and heat shock by preventing the aggregation of stress-denatured proteins, in association with DnaK and GrpE. It is the nucleotide exchange factor for DnaK and may function as a thermosensor. Unfolded proteins bind initially to DnaJ; upon interaction with the DnaJ-bound protein, DnaK hydrolyzes its bound ATP, resulting in the formation of a stable complex. GrpE releases ADP from DnaK; ATP binding to DnaK triggers the release of the substrate protein, thus completing the reaction cycle. Several rounds of ATP-dependent interactions between DnaJ, DnaK and GrpE are required for fully efficient folding.</text>
</comment>